<keyword evidence="3" id="KW-1185">Reference proteome</keyword>
<sequence>MPGTARRSHAEIRIPAGRAPTRPGYRKIKREMRSLLSDARFKARRPSPLDSHAAFHAPDIPPLDICNDRCPLADFSLRTENINMHETPRRVDSRYRKPTLPPTRSYADPSTRPTEAHPAPPPPECCCACRSLPSLIARSYSPRKHFGTILDKNHRGVSTKKKKKKLYNNISNSVVENVKKDLFTLQVLTVNIEPSNC</sequence>
<protein>
    <submittedName>
        <fullName evidence="2">Uncharacterized protein</fullName>
    </submittedName>
</protein>
<evidence type="ECO:0000313" key="2">
    <source>
        <dbReference type="EMBL" id="KAL0129104.1"/>
    </source>
</evidence>
<name>A0AAW2GP33_9HYME</name>
<comment type="caution">
    <text evidence="2">The sequence shown here is derived from an EMBL/GenBank/DDBJ whole genome shotgun (WGS) entry which is preliminary data.</text>
</comment>
<feature type="region of interest" description="Disordered" evidence="1">
    <location>
        <begin position="1"/>
        <end position="24"/>
    </location>
</feature>
<organism evidence="2 3">
    <name type="scientific">Cardiocondyla obscurior</name>
    <dbReference type="NCBI Taxonomy" id="286306"/>
    <lineage>
        <taxon>Eukaryota</taxon>
        <taxon>Metazoa</taxon>
        <taxon>Ecdysozoa</taxon>
        <taxon>Arthropoda</taxon>
        <taxon>Hexapoda</taxon>
        <taxon>Insecta</taxon>
        <taxon>Pterygota</taxon>
        <taxon>Neoptera</taxon>
        <taxon>Endopterygota</taxon>
        <taxon>Hymenoptera</taxon>
        <taxon>Apocrita</taxon>
        <taxon>Aculeata</taxon>
        <taxon>Formicoidea</taxon>
        <taxon>Formicidae</taxon>
        <taxon>Myrmicinae</taxon>
        <taxon>Cardiocondyla</taxon>
    </lineage>
</organism>
<reference evidence="2 3" key="1">
    <citation type="submission" date="2023-03" db="EMBL/GenBank/DDBJ databases">
        <title>High recombination rates correlate with genetic variation in Cardiocondyla obscurior ants.</title>
        <authorList>
            <person name="Errbii M."/>
        </authorList>
    </citation>
    <scope>NUCLEOTIDE SEQUENCE [LARGE SCALE GENOMIC DNA]</scope>
    <source>
        <strain evidence="2">Alpha-2009</strain>
        <tissue evidence="2">Whole body</tissue>
    </source>
</reference>
<evidence type="ECO:0000313" key="3">
    <source>
        <dbReference type="Proteomes" id="UP001430953"/>
    </source>
</evidence>
<accession>A0AAW2GP33</accession>
<evidence type="ECO:0000256" key="1">
    <source>
        <dbReference type="SAM" id="MobiDB-lite"/>
    </source>
</evidence>
<gene>
    <name evidence="2" type="ORF">PUN28_004059</name>
</gene>
<proteinExistence type="predicted"/>
<dbReference type="Proteomes" id="UP001430953">
    <property type="component" value="Unassembled WGS sequence"/>
</dbReference>
<dbReference type="AlphaFoldDB" id="A0AAW2GP33"/>
<feature type="region of interest" description="Disordered" evidence="1">
    <location>
        <begin position="89"/>
        <end position="117"/>
    </location>
</feature>
<dbReference type="EMBL" id="JADYXP020000003">
    <property type="protein sequence ID" value="KAL0129104.1"/>
    <property type="molecule type" value="Genomic_DNA"/>
</dbReference>